<dbReference type="HAMAP" id="MF_01368">
    <property type="entry name" value="Ribosomal_bL17"/>
    <property type="match status" value="1"/>
</dbReference>
<dbReference type="PANTHER" id="PTHR14413:SF16">
    <property type="entry name" value="LARGE RIBOSOMAL SUBUNIT PROTEIN BL17M"/>
    <property type="match status" value="1"/>
</dbReference>
<dbReference type="PANTHER" id="PTHR14413">
    <property type="entry name" value="RIBOSOMAL PROTEIN L17"/>
    <property type="match status" value="1"/>
</dbReference>
<evidence type="ECO:0008006" key="7">
    <source>
        <dbReference type="Google" id="ProtNLM"/>
    </source>
</evidence>
<evidence type="ECO:0000256" key="1">
    <source>
        <dbReference type="ARBA" id="ARBA00008777"/>
    </source>
</evidence>
<dbReference type="Proteomes" id="UP001438707">
    <property type="component" value="Unassembled WGS sequence"/>
</dbReference>
<dbReference type="GO" id="GO:0006412">
    <property type="term" value="P:translation"/>
    <property type="evidence" value="ECO:0007669"/>
    <property type="project" value="InterPro"/>
</dbReference>
<dbReference type="InterPro" id="IPR000456">
    <property type="entry name" value="Ribosomal_bL17"/>
</dbReference>
<keyword evidence="3 4" id="KW-0687">Ribonucleoprotein</keyword>
<dbReference type="Pfam" id="PF01196">
    <property type="entry name" value="Ribosomal_L17"/>
    <property type="match status" value="1"/>
</dbReference>
<dbReference type="SUPFAM" id="SSF64263">
    <property type="entry name" value="Prokaryotic ribosomal protein L17"/>
    <property type="match status" value="1"/>
</dbReference>
<dbReference type="NCBIfam" id="TIGR00059">
    <property type="entry name" value="L17"/>
    <property type="match status" value="1"/>
</dbReference>
<gene>
    <name evidence="5" type="ORF">WJX74_005785</name>
</gene>
<proteinExistence type="inferred from homology"/>
<comment type="caution">
    <text evidence="5">The sequence shown here is derived from an EMBL/GenBank/DDBJ whole genome shotgun (WGS) entry which is preliminary data.</text>
</comment>
<keyword evidence="2 4" id="KW-0689">Ribosomal protein</keyword>
<reference evidence="5 6" key="1">
    <citation type="journal article" date="2024" name="Nat. Commun.">
        <title>Phylogenomics reveals the evolutionary origins of lichenization in chlorophyte algae.</title>
        <authorList>
            <person name="Puginier C."/>
            <person name="Libourel C."/>
            <person name="Otte J."/>
            <person name="Skaloud P."/>
            <person name="Haon M."/>
            <person name="Grisel S."/>
            <person name="Petersen M."/>
            <person name="Berrin J.G."/>
            <person name="Delaux P.M."/>
            <person name="Dal Grande F."/>
            <person name="Keller J."/>
        </authorList>
    </citation>
    <scope>NUCLEOTIDE SEQUENCE [LARGE SCALE GENOMIC DNA]</scope>
    <source>
        <strain evidence="5 6">SAG 2145</strain>
    </source>
</reference>
<dbReference type="AlphaFoldDB" id="A0AAW1QKS5"/>
<dbReference type="InterPro" id="IPR047859">
    <property type="entry name" value="Ribosomal_bL17_CS"/>
</dbReference>
<dbReference type="GO" id="GO:0003735">
    <property type="term" value="F:structural constituent of ribosome"/>
    <property type="evidence" value="ECO:0007669"/>
    <property type="project" value="InterPro"/>
</dbReference>
<protein>
    <recommendedName>
        <fullName evidence="7">50S ribosomal protein L17</fullName>
    </recommendedName>
</protein>
<evidence type="ECO:0000313" key="5">
    <source>
        <dbReference type="EMBL" id="KAK9822086.1"/>
    </source>
</evidence>
<evidence type="ECO:0000256" key="3">
    <source>
        <dbReference type="ARBA" id="ARBA00023274"/>
    </source>
</evidence>
<dbReference type="PROSITE" id="PS01167">
    <property type="entry name" value="RIBOSOMAL_L17"/>
    <property type="match status" value="1"/>
</dbReference>
<accession>A0AAW1QKS5</accession>
<sequence>MKHRKSGRRIGAHGAARWATLRTMVTQLVMHERIETTLPKAKELRKLADHMVTLGKQGTLHARQQTEAIVRTKEAMHKLFSTMAERYQERNGGYCRVLRTRLRPDDSAQMAFIEYVDRTGELRPARAPAGQPLHSFLPFAARAVR</sequence>
<evidence type="ECO:0000313" key="6">
    <source>
        <dbReference type="Proteomes" id="UP001438707"/>
    </source>
</evidence>
<evidence type="ECO:0000256" key="2">
    <source>
        <dbReference type="ARBA" id="ARBA00022980"/>
    </source>
</evidence>
<keyword evidence="6" id="KW-1185">Reference proteome</keyword>
<comment type="similarity">
    <text evidence="1 4">Belongs to the bacterial ribosomal protein bL17 family.</text>
</comment>
<dbReference type="Gene3D" id="3.90.1030.10">
    <property type="entry name" value="Ribosomal protein L17"/>
    <property type="match status" value="1"/>
</dbReference>
<name>A0AAW1QKS5_9CHLO</name>
<dbReference type="InterPro" id="IPR036373">
    <property type="entry name" value="Ribosomal_bL17_sf"/>
</dbReference>
<evidence type="ECO:0000256" key="4">
    <source>
        <dbReference type="RuleBase" id="RU000660"/>
    </source>
</evidence>
<dbReference type="GO" id="GO:0022625">
    <property type="term" value="C:cytosolic large ribosomal subunit"/>
    <property type="evidence" value="ECO:0007669"/>
    <property type="project" value="TreeGrafter"/>
</dbReference>
<dbReference type="EMBL" id="JALJOS010000034">
    <property type="protein sequence ID" value="KAK9822086.1"/>
    <property type="molecule type" value="Genomic_DNA"/>
</dbReference>
<organism evidence="5 6">
    <name type="scientific">Apatococcus lobatus</name>
    <dbReference type="NCBI Taxonomy" id="904363"/>
    <lineage>
        <taxon>Eukaryota</taxon>
        <taxon>Viridiplantae</taxon>
        <taxon>Chlorophyta</taxon>
        <taxon>core chlorophytes</taxon>
        <taxon>Trebouxiophyceae</taxon>
        <taxon>Chlorellales</taxon>
        <taxon>Chlorellaceae</taxon>
        <taxon>Apatococcus</taxon>
    </lineage>
</organism>